<keyword evidence="1" id="KW-0472">Membrane</keyword>
<organism evidence="2 3">
    <name type="scientific">Glonium stellatum</name>
    <dbReference type="NCBI Taxonomy" id="574774"/>
    <lineage>
        <taxon>Eukaryota</taxon>
        <taxon>Fungi</taxon>
        <taxon>Dikarya</taxon>
        <taxon>Ascomycota</taxon>
        <taxon>Pezizomycotina</taxon>
        <taxon>Dothideomycetes</taxon>
        <taxon>Pleosporomycetidae</taxon>
        <taxon>Gloniales</taxon>
        <taxon>Gloniaceae</taxon>
        <taxon>Glonium</taxon>
    </lineage>
</organism>
<proteinExistence type="predicted"/>
<dbReference type="Proteomes" id="UP000250140">
    <property type="component" value="Unassembled WGS sequence"/>
</dbReference>
<accession>A0A8E2JWT1</accession>
<reference evidence="2 3" key="1">
    <citation type="journal article" date="2016" name="Nat. Commun.">
        <title>Ectomycorrhizal ecology is imprinted in the genome of the dominant symbiotic fungus Cenococcum geophilum.</title>
        <authorList>
            <consortium name="DOE Joint Genome Institute"/>
            <person name="Peter M."/>
            <person name="Kohler A."/>
            <person name="Ohm R.A."/>
            <person name="Kuo A."/>
            <person name="Krutzmann J."/>
            <person name="Morin E."/>
            <person name="Arend M."/>
            <person name="Barry K.W."/>
            <person name="Binder M."/>
            <person name="Choi C."/>
            <person name="Clum A."/>
            <person name="Copeland A."/>
            <person name="Grisel N."/>
            <person name="Haridas S."/>
            <person name="Kipfer T."/>
            <person name="LaButti K."/>
            <person name="Lindquist E."/>
            <person name="Lipzen A."/>
            <person name="Maire R."/>
            <person name="Meier B."/>
            <person name="Mihaltcheva S."/>
            <person name="Molinier V."/>
            <person name="Murat C."/>
            <person name="Poggeler S."/>
            <person name="Quandt C.A."/>
            <person name="Sperisen C."/>
            <person name="Tritt A."/>
            <person name="Tisserant E."/>
            <person name="Crous P.W."/>
            <person name="Henrissat B."/>
            <person name="Nehls U."/>
            <person name="Egli S."/>
            <person name="Spatafora J.W."/>
            <person name="Grigoriev I.V."/>
            <person name="Martin F.M."/>
        </authorList>
    </citation>
    <scope>NUCLEOTIDE SEQUENCE [LARGE SCALE GENOMIC DNA]</scope>
    <source>
        <strain evidence="2 3">CBS 207.34</strain>
    </source>
</reference>
<evidence type="ECO:0000313" key="2">
    <source>
        <dbReference type="EMBL" id="OCL12560.1"/>
    </source>
</evidence>
<keyword evidence="1" id="KW-1133">Transmembrane helix</keyword>
<feature type="non-terminal residue" evidence="2">
    <location>
        <position position="1"/>
    </location>
</feature>
<dbReference type="PANTHER" id="PTHR36166">
    <property type="entry name" value="CHROMOSOME 9, WHOLE GENOME SHOTGUN SEQUENCE"/>
    <property type="match status" value="1"/>
</dbReference>
<evidence type="ECO:0000313" key="3">
    <source>
        <dbReference type="Proteomes" id="UP000250140"/>
    </source>
</evidence>
<feature type="non-terminal residue" evidence="2">
    <location>
        <position position="128"/>
    </location>
</feature>
<keyword evidence="1" id="KW-0812">Transmembrane</keyword>
<evidence type="ECO:0000256" key="1">
    <source>
        <dbReference type="SAM" id="Phobius"/>
    </source>
</evidence>
<keyword evidence="3" id="KW-1185">Reference proteome</keyword>
<gene>
    <name evidence="2" type="ORF">AOQ84DRAFT_274154</name>
</gene>
<dbReference type="PANTHER" id="PTHR36166:SF1">
    <property type="entry name" value="SRPBCC DOMAIN-CONTAINING PROTEIN"/>
    <property type="match status" value="1"/>
</dbReference>
<feature type="transmembrane region" description="Helical" evidence="1">
    <location>
        <begin position="48"/>
        <end position="69"/>
    </location>
</feature>
<dbReference type="EMBL" id="KV748861">
    <property type="protein sequence ID" value="OCL12560.1"/>
    <property type="molecule type" value="Genomic_DNA"/>
</dbReference>
<dbReference type="OrthoDB" id="509124at2759"/>
<dbReference type="AlphaFoldDB" id="A0A8E2JWT1"/>
<name>A0A8E2JWT1_9PEZI</name>
<protein>
    <submittedName>
        <fullName evidence="2">Uncharacterized protein</fullName>
    </submittedName>
</protein>
<sequence>QFLNFSQIPNYHPNGFFKSIDPAIPNKPLEPGVKMHNILEGMTINPTLLVRLSLFCSGLFGMFNGVHIFRFEKGTKTQGGTTFVHEEKFTGLLTFTMGDGFVARSIGLKESTKSGFERYNQDLKAWCE</sequence>